<dbReference type="Proteomes" id="UP000240410">
    <property type="component" value="Unassembled WGS sequence"/>
</dbReference>
<dbReference type="Pfam" id="PF05036">
    <property type="entry name" value="SPOR"/>
    <property type="match status" value="1"/>
</dbReference>
<dbReference type="GeneID" id="99742886"/>
<evidence type="ECO:0000313" key="6">
    <source>
        <dbReference type="Proteomes" id="UP000241566"/>
    </source>
</evidence>
<organism evidence="4 5">
    <name type="scientific">Photobacterium leiognathi</name>
    <dbReference type="NCBI Taxonomy" id="553611"/>
    <lineage>
        <taxon>Bacteria</taxon>
        <taxon>Pseudomonadati</taxon>
        <taxon>Pseudomonadota</taxon>
        <taxon>Gammaproteobacteria</taxon>
        <taxon>Vibrionales</taxon>
        <taxon>Vibrionaceae</taxon>
        <taxon>Photobacterium</taxon>
    </lineage>
</organism>
<feature type="signal peptide" evidence="1">
    <location>
        <begin position="1"/>
        <end position="23"/>
    </location>
</feature>
<protein>
    <submittedName>
        <fullName evidence="4">SPOR domain-containing protein</fullName>
    </submittedName>
</protein>
<name>A0A0D8MCM4_PHOLE</name>
<dbReference type="EMBL" id="PYOJ01000022">
    <property type="protein sequence ID" value="PSV87870.1"/>
    <property type="molecule type" value="Genomic_DNA"/>
</dbReference>
<dbReference type="InterPro" id="IPR007730">
    <property type="entry name" value="SPOR-like_dom"/>
</dbReference>
<dbReference type="PROSITE" id="PS51257">
    <property type="entry name" value="PROKAR_LIPOPROTEIN"/>
    <property type="match status" value="1"/>
</dbReference>
<dbReference type="Proteomes" id="UP000241566">
    <property type="component" value="Unassembled WGS sequence"/>
</dbReference>
<dbReference type="PROSITE" id="PS51724">
    <property type="entry name" value="SPOR"/>
    <property type="match status" value="1"/>
</dbReference>
<evidence type="ECO:0000313" key="3">
    <source>
        <dbReference type="EMBL" id="PSV86508.1"/>
    </source>
</evidence>
<evidence type="ECO:0000313" key="5">
    <source>
        <dbReference type="Proteomes" id="UP000240410"/>
    </source>
</evidence>
<gene>
    <name evidence="4" type="ORF">CTM89_15725</name>
    <name evidence="3" type="ORF">CTM94_01505</name>
</gene>
<dbReference type="EMBL" id="PYOI01000001">
    <property type="protein sequence ID" value="PSV86508.1"/>
    <property type="molecule type" value="Genomic_DNA"/>
</dbReference>
<keyword evidence="1" id="KW-0732">Signal</keyword>
<dbReference type="Gene3D" id="3.30.70.1070">
    <property type="entry name" value="Sporulation related repeat"/>
    <property type="match status" value="1"/>
</dbReference>
<comment type="caution">
    <text evidence="4">The sequence shown here is derived from an EMBL/GenBank/DDBJ whole genome shotgun (WGS) entry which is preliminary data.</text>
</comment>
<dbReference type="InterPro" id="IPR036680">
    <property type="entry name" value="SPOR-like_sf"/>
</dbReference>
<evidence type="ECO:0000256" key="1">
    <source>
        <dbReference type="SAM" id="SignalP"/>
    </source>
</evidence>
<feature type="chain" id="PRO_5015036308" evidence="1">
    <location>
        <begin position="24"/>
        <end position="184"/>
    </location>
</feature>
<dbReference type="GO" id="GO:0042834">
    <property type="term" value="F:peptidoglycan binding"/>
    <property type="evidence" value="ECO:0007669"/>
    <property type="project" value="InterPro"/>
</dbReference>
<sequence length="184" mass="20305">MTLLNRKAAILLGLFALSGCASSDSPCDSGYLMPSKIDGANFQCQQQPADTVVPETTVTPPPVIDSDYINNDNAHLEDETSMTNDQAFGDISPSRYTVQILALSEERNLRGYLQPITGNEPIWVNWKRVNGRNWYAVIYGNFATKDEARQAIQYLPASVQAQGPFPLSFAAVKADKEGQVYQLR</sequence>
<feature type="domain" description="SPOR" evidence="2">
    <location>
        <begin position="90"/>
        <end position="168"/>
    </location>
</feature>
<keyword evidence="6" id="KW-1185">Reference proteome</keyword>
<dbReference type="AlphaFoldDB" id="A0A0D8MCM4"/>
<dbReference type="STRING" id="553611.GCA_001557755_03108"/>
<proteinExistence type="predicted"/>
<accession>A0A0D8MCM4</accession>
<dbReference type="SUPFAM" id="SSF110997">
    <property type="entry name" value="Sporulation related repeat"/>
    <property type="match status" value="1"/>
</dbReference>
<evidence type="ECO:0000259" key="2">
    <source>
        <dbReference type="PROSITE" id="PS51724"/>
    </source>
</evidence>
<dbReference type="RefSeq" id="WP_008989377.1">
    <property type="nucleotide sequence ID" value="NZ_CP131599.1"/>
</dbReference>
<reference evidence="4 5" key="1">
    <citation type="submission" date="2018-03" db="EMBL/GenBank/DDBJ databases">
        <title>Whole genome sequencing of Histamine producing bacteria.</title>
        <authorList>
            <person name="Butler K."/>
        </authorList>
    </citation>
    <scope>NUCLEOTIDE SEQUENCE [LARGE SCALE GENOMIC DNA]</scope>
    <source>
        <strain evidence="3 6">ATCC 25521</strain>
        <strain evidence="4 5">ATCC 33979</strain>
    </source>
</reference>
<evidence type="ECO:0000313" key="4">
    <source>
        <dbReference type="EMBL" id="PSV87870.1"/>
    </source>
</evidence>
<dbReference type="OrthoDB" id="6189127at2"/>